<name>A0A7J7FU25_CAMSI</name>
<protein>
    <submittedName>
        <fullName evidence="1">Uncharacterized protein</fullName>
    </submittedName>
</protein>
<proteinExistence type="predicted"/>
<organism evidence="1 2">
    <name type="scientific">Camellia sinensis</name>
    <name type="common">Tea plant</name>
    <name type="synonym">Thea sinensis</name>
    <dbReference type="NCBI Taxonomy" id="4442"/>
    <lineage>
        <taxon>Eukaryota</taxon>
        <taxon>Viridiplantae</taxon>
        <taxon>Streptophyta</taxon>
        <taxon>Embryophyta</taxon>
        <taxon>Tracheophyta</taxon>
        <taxon>Spermatophyta</taxon>
        <taxon>Magnoliopsida</taxon>
        <taxon>eudicotyledons</taxon>
        <taxon>Gunneridae</taxon>
        <taxon>Pentapetalae</taxon>
        <taxon>asterids</taxon>
        <taxon>Ericales</taxon>
        <taxon>Theaceae</taxon>
        <taxon>Camellia</taxon>
    </lineage>
</organism>
<keyword evidence="2" id="KW-1185">Reference proteome</keyword>
<reference evidence="2" key="1">
    <citation type="journal article" date="2020" name="Nat. Commun.">
        <title>Genome assembly of wild tea tree DASZ reveals pedigree and selection history of tea varieties.</title>
        <authorList>
            <person name="Zhang W."/>
            <person name="Zhang Y."/>
            <person name="Qiu H."/>
            <person name="Guo Y."/>
            <person name="Wan H."/>
            <person name="Zhang X."/>
            <person name="Scossa F."/>
            <person name="Alseekh S."/>
            <person name="Zhang Q."/>
            <person name="Wang P."/>
            <person name="Xu L."/>
            <person name="Schmidt M.H."/>
            <person name="Jia X."/>
            <person name="Li D."/>
            <person name="Zhu A."/>
            <person name="Guo F."/>
            <person name="Chen W."/>
            <person name="Ni D."/>
            <person name="Usadel B."/>
            <person name="Fernie A.R."/>
            <person name="Wen W."/>
        </authorList>
    </citation>
    <scope>NUCLEOTIDE SEQUENCE [LARGE SCALE GENOMIC DNA]</scope>
    <source>
        <strain evidence="2">cv. G240</strain>
    </source>
</reference>
<gene>
    <name evidence="1" type="ORF">HYC85_028061</name>
</gene>
<sequence>MYTERVFAFLGFEGMSNVNYGRSIEDLTLLNPAVQRSEVRIIVVTLQIGNFPFLTRPF</sequence>
<dbReference type="Proteomes" id="UP000593564">
    <property type="component" value="Unassembled WGS sequence"/>
</dbReference>
<evidence type="ECO:0000313" key="2">
    <source>
        <dbReference type="Proteomes" id="UP000593564"/>
    </source>
</evidence>
<dbReference type="EMBL" id="JACBKZ010000014">
    <property type="protein sequence ID" value="KAF5931890.1"/>
    <property type="molecule type" value="Genomic_DNA"/>
</dbReference>
<evidence type="ECO:0000313" key="1">
    <source>
        <dbReference type="EMBL" id="KAF5931890.1"/>
    </source>
</evidence>
<dbReference type="AlphaFoldDB" id="A0A7J7FU25"/>
<reference evidence="1 2" key="2">
    <citation type="submission" date="2020-07" db="EMBL/GenBank/DDBJ databases">
        <title>Genome assembly of wild tea tree DASZ reveals pedigree and selection history of tea varieties.</title>
        <authorList>
            <person name="Zhang W."/>
        </authorList>
    </citation>
    <scope>NUCLEOTIDE SEQUENCE [LARGE SCALE GENOMIC DNA]</scope>
    <source>
        <strain evidence="2">cv. G240</strain>
        <tissue evidence="1">Leaf</tissue>
    </source>
</reference>
<comment type="caution">
    <text evidence="1">The sequence shown here is derived from an EMBL/GenBank/DDBJ whole genome shotgun (WGS) entry which is preliminary data.</text>
</comment>
<accession>A0A7J7FU25</accession>